<dbReference type="GO" id="GO:0006271">
    <property type="term" value="P:DNA strand elongation involved in DNA replication"/>
    <property type="evidence" value="ECO:0007669"/>
    <property type="project" value="TreeGrafter"/>
</dbReference>
<dbReference type="HOGENOM" id="CLU_038149_2_2_14"/>
<keyword evidence="5" id="KW-0963">Cytoplasm</keyword>
<evidence type="ECO:0000256" key="6">
    <source>
        <dbReference type="ARBA" id="ARBA00022679"/>
    </source>
</evidence>
<dbReference type="GO" id="GO:0003887">
    <property type="term" value="F:DNA-directed DNA polymerase activity"/>
    <property type="evidence" value="ECO:0007669"/>
    <property type="project" value="UniProtKB-KW"/>
</dbReference>
<dbReference type="Pfam" id="PF02768">
    <property type="entry name" value="DNA_pol3_beta_3"/>
    <property type="match status" value="1"/>
</dbReference>
<reference evidence="15" key="1">
    <citation type="journal article" date="2009" name="BMC Bioinformatics">
        <title>The Mycoplasma conjunctivae genome sequencing, annotation and analysis.</title>
        <authorList>
            <person name="Calderon-Copete S.P."/>
            <person name="Wigger G."/>
            <person name="Wunderlin C."/>
            <person name="Schmidheini T."/>
            <person name="Frey J."/>
            <person name="Quail M.A."/>
            <person name="Falquet L."/>
        </authorList>
    </citation>
    <scope>NUCLEOTIDE SEQUENCE [LARGE SCALE GENOMIC DNA]</scope>
    <source>
        <strain evidence="15">ATCC 25834 / NCTC 10147 / HRC/581</strain>
    </source>
</reference>
<dbReference type="Gene3D" id="3.70.10.10">
    <property type="match status" value="1"/>
</dbReference>
<protein>
    <submittedName>
        <fullName evidence="14">DNA polymerase III beta subunit</fullName>
    </submittedName>
</protein>
<dbReference type="GO" id="GO:0003677">
    <property type="term" value="F:DNA binding"/>
    <property type="evidence" value="ECO:0007669"/>
    <property type="project" value="UniProtKB-KW"/>
</dbReference>
<comment type="subunit">
    <text evidence="4">Forms a ring-shaped head-to-tail homodimer around DNA which binds and tethers DNA polymerases and other proteins to the DNA. The DNA replisome complex has a single clamp-loading complex (3 tau and 1 each of delta, delta', psi and chi subunits) which binds 3 Pol III cores (1 core on the leading strand and 2 on the lagging strand) each with a beta sliding clamp dimer. Additional proteins in the replisome are other copies of gamma, psi and chi, Ssb, DNA helicase and RNA primase.</text>
</comment>
<dbReference type="Proteomes" id="UP000001491">
    <property type="component" value="Chromosome"/>
</dbReference>
<dbReference type="InterPro" id="IPR022634">
    <property type="entry name" value="DNA_polIII_beta_N"/>
</dbReference>
<keyword evidence="10" id="KW-0238">DNA-binding</keyword>
<dbReference type="eggNOG" id="COG0592">
    <property type="taxonomic scope" value="Bacteria"/>
</dbReference>
<dbReference type="InterPro" id="IPR022635">
    <property type="entry name" value="DNA_polIII_beta_C"/>
</dbReference>
<dbReference type="GO" id="GO:0005737">
    <property type="term" value="C:cytoplasm"/>
    <property type="evidence" value="ECO:0007669"/>
    <property type="project" value="UniProtKB-SubCell"/>
</dbReference>
<dbReference type="InterPro" id="IPR001001">
    <property type="entry name" value="DNA_polIII_beta"/>
</dbReference>
<comment type="subcellular location">
    <subcellularLocation>
        <location evidence="2">Cytoplasm</location>
    </subcellularLocation>
</comment>
<evidence type="ECO:0000256" key="10">
    <source>
        <dbReference type="ARBA" id="ARBA00023125"/>
    </source>
</evidence>
<evidence type="ECO:0000256" key="9">
    <source>
        <dbReference type="ARBA" id="ARBA00022932"/>
    </source>
</evidence>
<dbReference type="SMART" id="SM00480">
    <property type="entry name" value="POL3Bc"/>
    <property type="match status" value="1"/>
</dbReference>
<evidence type="ECO:0000313" key="14">
    <source>
        <dbReference type="EMBL" id="CAT04681.1"/>
    </source>
</evidence>
<evidence type="ECO:0000256" key="8">
    <source>
        <dbReference type="ARBA" id="ARBA00022705"/>
    </source>
</evidence>
<dbReference type="Gene3D" id="3.10.150.10">
    <property type="entry name" value="DNA Polymerase III, subunit A, domain 2"/>
    <property type="match status" value="1"/>
</dbReference>
<dbReference type="PANTHER" id="PTHR30478">
    <property type="entry name" value="DNA POLYMERASE III SUBUNIT BETA"/>
    <property type="match status" value="1"/>
</dbReference>
<comment type="function">
    <text evidence="1">Confers DNA tethering and processivity to DNA polymerases and other proteins. Acts as a clamp, forming a ring around DNA (a reaction catalyzed by the clamp-loading complex) which diffuses in an ATP-independent manner freely and bidirectionally along dsDNA. Initially characterized for its ability to contact the catalytic subunit of DNA polymerase III (Pol III), a complex, multichain enzyme responsible for most of the replicative synthesis in bacteria; Pol III exhibits 3'-5' exonuclease proofreading activity. The beta chain is required for initiation of replication as well as for processivity of DNA replication.</text>
</comment>
<sequence>MKFKIKKEIFEKEIERTSNGIFVQGNSPLSGYYLKATREGLSIISTNGELSFKSFINSDKIDIIEVGICLIDGFFLKNIIKKSENFINFEIKSTEALISWENASFSKVLKDHTIFPEVNFDPIGIKVKVNAKELKKAIKNTHFAASSNVNSPILSSINIKSQDNILIFSATDTNRFASDKISISEPVDIDVSINSENLKNFIPSEVEGEIELFVSENKVNFTYDNLTIQTKVLNVPYKDISNVIPKPESLIYRLKIEKKEILSLIDKATVIAPGKDSAITFHLSKKEITASISKQETGQSKVKSDKVIKYSGEDVLINVNFKYLKDAISVFDKDINIFVDERKTRILIISEHEKTITQLVGLVLKW</sequence>
<dbReference type="NCBIfam" id="NF011508">
    <property type="entry name" value="PRK14946.1"/>
    <property type="match status" value="1"/>
</dbReference>
<dbReference type="PANTHER" id="PTHR30478:SF0">
    <property type="entry name" value="BETA SLIDING CLAMP"/>
    <property type="match status" value="1"/>
</dbReference>
<proteinExistence type="inferred from homology"/>
<evidence type="ECO:0000313" key="15">
    <source>
        <dbReference type="Proteomes" id="UP000001491"/>
    </source>
</evidence>
<feature type="domain" description="DNA polymerase III beta sliding clamp N-terminal" evidence="11">
    <location>
        <begin position="1"/>
        <end position="106"/>
    </location>
</feature>
<dbReference type="InterPro" id="IPR022637">
    <property type="entry name" value="DNA_polIII_beta_cen"/>
</dbReference>
<accession>C5J5F9</accession>
<keyword evidence="15" id="KW-1185">Reference proteome</keyword>
<dbReference type="Pfam" id="PF02767">
    <property type="entry name" value="DNA_pol3_beta_2"/>
    <property type="match status" value="1"/>
</dbReference>
<evidence type="ECO:0000259" key="13">
    <source>
        <dbReference type="Pfam" id="PF02768"/>
    </source>
</evidence>
<dbReference type="EMBL" id="FM864216">
    <property type="protein sequence ID" value="CAT04681.1"/>
    <property type="molecule type" value="Genomic_DNA"/>
</dbReference>
<evidence type="ECO:0000259" key="11">
    <source>
        <dbReference type="Pfam" id="PF00712"/>
    </source>
</evidence>
<dbReference type="InterPro" id="IPR046938">
    <property type="entry name" value="DNA_clamp_sf"/>
</dbReference>
<dbReference type="Pfam" id="PF00712">
    <property type="entry name" value="DNA_pol3_beta"/>
    <property type="match status" value="1"/>
</dbReference>
<feature type="domain" description="DNA polymerase III beta sliding clamp C-terminal" evidence="13">
    <location>
        <begin position="244"/>
        <end position="337"/>
    </location>
</feature>
<evidence type="ECO:0000259" key="12">
    <source>
        <dbReference type="Pfam" id="PF02767"/>
    </source>
</evidence>
<evidence type="ECO:0000256" key="2">
    <source>
        <dbReference type="ARBA" id="ARBA00004496"/>
    </source>
</evidence>
<dbReference type="GO" id="GO:0008408">
    <property type="term" value="F:3'-5' exonuclease activity"/>
    <property type="evidence" value="ECO:0007669"/>
    <property type="project" value="InterPro"/>
</dbReference>
<comment type="similarity">
    <text evidence="3">Belongs to the beta sliding clamp family.</text>
</comment>
<evidence type="ECO:0000256" key="5">
    <source>
        <dbReference type="ARBA" id="ARBA00022490"/>
    </source>
</evidence>
<organism evidence="14 15">
    <name type="scientific">Mesomycoplasma conjunctivae (strain ATCC 25834 / NCTC 10147 / HRC/581)</name>
    <name type="common">Mycoplasma conjunctivae</name>
    <dbReference type="NCBI Taxonomy" id="572263"/>
    <lineage>
        <taxon>Bacteria</taxon>
        <taxon>Bacillati</taxon>
        <taxon>Mycoplasmatota</taxon>
        <taxon>Mycoplasmoidales</taxon>
        <taxon>Metamycoplasmataceae</taxon>
        <taxon>Mesomycoplasma</taxon>
    </lineage>
</organism>
<evidence type="ECO:0000256" key="3">
    <source>
        <dbReference type="ARBA" id="ARBA00010752"/>
    </source>
</evidence>
<dbReference type="SUPFAM" id="SSF55979">
    <property type="entry name" value="DNA clamp"/>
    <property type="match status" value="3"/>
</dbReference>
<gene>
    <name evidence="14" type="primary">dnaN</name>
    <name evidence="14" type="ordered locus">MCJ_000020</name>
</gene>
<dbReference type="KEGG" id="mco:MCJ_000020"/>
<evidence type="ECO:0000256" key="1">
    <source>
        <dbReference type="ARBA" id="ARBA00002266"/>
    </source>
</evidence>
<dbReference type="GO" id="GO:0009360">
    <property type="term" value="C:DNA polymerase III complex"/>
    <property type="evidence" value="ECO:0007669"/>
    <property type="project" value="InterPro"/>
</dbReference>
<keyword evidence="6" id="KW-0808">Transferase</keyword>
<keyword evidence="8" id="KW-0235">DNA replication</keyword>
<dbReference type="AlphaFoldDB" id="C5J5F9"/>
<evidence type="ECO:0000256" key="4">
    <source>
        <dbReference type="ARBA" id="ARBA00011400"/>
    </source>
</evidence>
<keyword evidence="7" id="KW-0548">Nucleotidyltransferase</keyword>
<name>C5J5F9_MESCH</name>
<evidence type="ECO:0000256" key="7">
    <source>
        <dbReference type="ARBA" id="ARBA00022695"/>
    </source>
</evidence>
<feature type="domain" description="DNA polymerase III beta sliding clamp central" evidence="12">
    <location>
        <begin position="129"/>
        <end position="237"/>
    </location>
</feature>
<keyword evidence="9" id="KW-0239">DNA-directed DNA polymerase</keyword>